<feature type="region of interest" description="Disordered" evidence="1">
    <location>
        <begin position="1"/>
        <end position="27"/>
    </location>
</feature>
<dbReference type="Proteomes" id="UP001221757">
    <property type="component" value="Unassembled WGS sequence"/>
</dbReference>
<evidence type="ECO:0000313" key="2">
    <source>
        <dbReference type="EMBL" id="KAJ7652964.1"/>
    </source>
</evidence>
<feature type="region of interest" description="Disordered" evidence="1">
    <location>
        <begin position="161"/>
        <end position="180"/>
    </location>
</feature>
<comment type="caution">
    <text evidence="2">The sequence shown here is derived from an EMBL/GenBank/DDBJ whole genome shotgun (WGS) entry which is preliminary data.</text>
</comment>
<keyword evidence="3" id="KW-1185">Reference proteome</keyword>
<feature type="region of interest" description="Disordered" evidence="1">
    <location>
        <begin position="321"/>
        <end position="342"/>
    </location>
</feature>
<proteinExistence type="predicted"/>
<name>A0AAD7CMA1_MYCRO</name>
<dbReference type="AlphaFoldDB" id="A0AAD7CMA1"/>
<evidence type="ECO:0000256" key="1">
    <source>
        <dbReference type="SAM" id="MobiDB-lite"/>
    </source>
</evidence>
<protein>
    <submittedName>
        <fullName evidence="2">Uncharacterized protein</fullName>
    </submittedName>
</protein>
<sequence>MRAVLSRGKYATSQKPPRKMSGTRKYGPLVQKEAAKRQKTKLPEERIEHTLLEDIAQARASTLQELIADLVTMISFERYTDPSADNIQIHQKEPGWFQLGDIVEMGFALVAFRQASRNEDDKQICKLLLRTLMLLEMICSQSNDKDYPEKRHRMAAMRMGNSRTDMETSGTRSLSARTESELAVRTLTKRRRDLYEPTQHQDKTQWWNESKEDCLRVSIKNIFGDTEFSRLFGVEESRHVGKQPAYNNLIEHPGPNNSTMYDDVIKHPWPNRVPDSGVTTSMTESPGVECLYSNERAVNGKRENTGPVRYRLHLPIIRAPSRELPDTRTGSNSRAASLGTLGGDRQSTPNKCLFVLCLFCVGPAYSLL</sequence>
<gene>
    <name evidence="2" type="ORF">B0H17DRAFT_1147251</name>
</gene>
<accession>A0AAD7CMA1</accession>
<feature type="compositionally biased region" description="Polar residues" evidence="1">
    <location>
        <begin position="161"/>
        <end position="177"/>
    </location>
</feature>
<organism evidence="2 3">
    <name type="scientific">Mycena rosella</name>
    <name type="common">Pink bonnet</name>
    <name type="synonym">Agaricus rosellus</name>
    <dbReference type="NCBI Taxonomy" id="1033263"/>
    <lineage>
        <taxon>Eukaryota</taxon>
        <taxon>Fungi</taxon>
        <taxon>Dikarya</taxon>
        <taxon>Basidiomycota</taxon>
        <taxon>Agaricomycotina</taxon>
        <taxon>Agaricomycetes</taxon>
        <taxon>Agaricomycetidae</taxon>
        <taxon>Agaricales</taxon>
        <taxon>Marasmiineae</taxon>
        <taxon>Mycenaceae</taxon>
        <taxon>Mycena</taxon>
    </lineage>
</organism>
<reference evidence="2" key="1">
    <citation type="submission" date="2023-03" db="EMBL/GenBank/DDBJ databases">
        <title>Massive genome expansion in bonnet fungi (Mycena s.s.) driven by repeated elements and novel gene families across ecological guilds.</title>
        <authorList>
            <consortium name="Lawrence Berkeley National Laboratory"/>
            <person name="Harder C.B."/>
            <person name="Miyauchi S."/>
            <person name="Viragh M."/>
            <person name="Kuo A."/>
            <person name="Thoen E."/>
            <person name="Andreopoulos B."/>
            <person name="Lu D."/>
            <person name="Skrede I."/>
            <person name="Drula E."/>
            <person name="Henrissat B."/>
            <person name="Morin E."/>
            <person name="Kohler A."/>
            <person name="Barry K."/>
            <person name="LaButti K."/>
            <person name="Morin E."/>
            <person name="Salamov A."/>
            <person name="Lipzen A."/>
            <person name="Mereny Z."/>
            <person name="Hegedus B."/>
            <person name="Baldrian P."/>
            <person name="Stursova M."/>
            <person name="Weitz H."/>
            <person name="Taylor A."/>
            <person name="Grigoriev I.V."/>
            <person name="Nagy L.G."/>
            <person name="Martin F."/>
            <person name="Kauserud H."/>
        </authorList>
    </citation>
    <scope>NUCLEOTIDE SEQUENCE</scope>
    <source>
        <strain evidence="2">CBHHK067</strain>
    </source>
</reference>
<evidence type="ECO:0000313" key="3">
    <source>
        <dbReference type="Proteomes" id="UP001221757"/>
    </source>
</evidence>
<dbReference type="EMBL" id="JARKIE010000341">
    <property type="protein sequence ID" value="KAJ7652964.1"/>
    <property type="molecule type" value="Genomic_DNA"/>
</dbReference>